<feature type="domain" description="SGNH hydrolase-type esterase" evidence="1">
    <location>
        <begin position="36"/>
        <end position="213"/>
    </location>
</feature>
<name>A0ABW2CJ74_9ACTN</name>
<dbReference type="Gene3D" id="3.40.50.1110">
    <property type="entry name" value="SGNH hydrolase"/>
    <property type="match status" value="1"/>
</dbReference>
<dbReference type="GO" id="GO:0016787">
    <property type="term" value="F:hydrolase activity"/>
    <property type="evidence" value="ECO:0007669"/>
    <property type="project" value="UniProtKB-KW"/>
</dbReference>
<dbReference type="Pfam" id="PF13472">
    <property type="entry name" value="Lipase_GDSL_2"/>
    <property type="match status" value="1"/>
</dbReference>
<keyword evidence="2" id="KW-0378">Hydrolase</keyword>
<evidence type="ECO:0000259" key="1">
    <source>
        <dbReference type="Pfam" id="PF13472"/>
    </source>
</evidence>
<accession>A0ABW2CJ74</accession>
<evidence type="ECO:0000313" key="2">
    <source>
        <dbReference type="EMBL" id="MFC6881824.1"/>
    </source>
</evidence>
<proteinExistence type="predicted"/>
<dbReference type="InterPro" id="IPR013830">
    <property type="entry name" value="SGNH_hydro"/>
</dbReference>
<dbReference type="InterPro" id="IPR036514">
    <property type="entry name" value="SGNH_hydro_sf"/>
</dbReference>
<dbReference type="EC" id="3.1.-.-" evidence="2"/>
<dbReference type="SUPFAM" id="SSF52266">
    <property type="entry name" value="SGNH hydrolase"/>
    <property type="match status" value="1"/>
</dbReference>
<keyword evidence="3" id="KW-1185">Reference proteome</keyword>
<evidence type="ECO:0000313" key="3">
    <source>
        <dbReference type="Proteomes" id="UP001596380"/>
    </source>
</evidence>
<protein>
    <submittedName>
        <fullName evidence="2">SGNH/GDSL hydrolase family protein</fullName>
        <ecNumber evidence="2">3.1.-.-</ecNumber>
    </submittedName>
</protein>
<comment type="caution">
    <text evidence="2">The sequence shown here is derived from an EMBL/GenBank/DDBJ whole genome shotgun (WGS) entry which is preliminary data.</text>
</comment>
<dbReference type="CDD" id="cd01832">
    <property type="entry name" value="SGNH_hydrolase_like_1"/>
    <property type="match status" value="1"/>
</dbReference>
<dbReference type="EMBL" id="JBHSXS010000010">
    <property type="protein sequence ID" value="MFC6881824.1"/>
    <property type="molecule type" value="Genomic_DNA"/>
</dbReference>
<gene>
    <name evidence="2" type="ORF">ACFQKB_18860</name>
</gene>
<dbReference type="InterPro" id="IPR053140">
    <property type="entry name" value="GDSL_Rv0518-like"/>
</dbReference>
<dbReference type="RefSeq" id="WP_241683096.1">
    <property type="nucleotide sequence ID" value="NZ_JBHSXS010000010.1"/>
</dbReference>
<dbReference type="PANTHER" id="PTHR43784">
    <property type="entry name" value="GDSL-LIKE LIPASE/ACYLHYDROLASE, PUTATIVE (AFU_ORTHOLOGUE AFUA_2G00820)-RELATED"/>
    <property type="match status" value="1"/>
</dbReference>
<reference evidence="3" key="1">
    <citation type="journal article" date="2019" name="Int. J. Syst. Evol. Microbiol.">
        <title>The Global Catalogue of Microorganisms (GCM) 10K type strain sequencing project: providing services to taxonomists for standard genome sequencing and annotation.</title>
        <authorList>
            <consortium name="The Broad Institute Genomics Platform"/>
            <consortium name="The Broad Institute Genome Sequencing Center for Infectious Disease"/>
            <person name="Wu L."/>
            <person name="Ma J."/>
        </authorList>
    </citation>
    <scope>NUCLEOTIDE SEQUENCE [LARGE SCALE GENOMIC DNA]</scope>
    <source>
        <strain evidence="3">JCM 3369</strain>
    </source>
</reference>
<sequence length="230" mass="24516">MTMVEFAEENADPDVLPLNEAAILLKGAPWRRMVTIGDSVAEGVRDPAPGYRNLSWVDRVGEALAAQAPGFTSLNLARRDLVAARVRETQLAPALAFRPDLAFVVAGGNDLLGRSFDPEAVRNELAAMVSAFRDAGADVVTIGLFDITRAGIIAERHRETMSSRTRTLGRVTGEVSAAYGGCHVVNPHDIPAASDPRIYSADRLHLNARGHAIAAASTLRALASRLNAPT</sequence>
<dbReference type="PANTHER" id="PTHR43784:SF2">
    <property type="entry name" value="GDSL-LIKE LIPASE_ACYLHYDROLASE, PUTATIVE (AFU_ORTHOLOGUE AFUA_2G00820)-RELATED"/>
    <property type="match status" value="1"/>
</dbReference>
<organism evidence="2 3">
    <name type="scientific">Actinomadura yumaensis</name>
    <dbReference type="NCBI Taxonomy" id="111807"/>
    <lineage>
        <taxon>Bacteria</taxon>
        <taxon>Bacillati</taxon>
        <taxon>Actinomycetota</taxon>
        <taxon>Actinomycetes</taxon>
        <taxon>Streptosporangiales</taxon>
        <taxon>Thermomonosporaceae</taxon>
        <taxon>Actinomadura</taxon>
    </lineage>
</organism>
<dbReference type="Proteomes" id="UP001596380">
    <property type="component" value="Unassembled WGS sequence"/>
</dbReference>